<organism evidence="2 3">
    <name type="scientific">Roseateles albus</name>
    <dbReference type="NCBI Taxonomy" id="2987525"/>
    <lineage>
        <taxon>Bacteria</taxon>
        <taxon>Pseudomonadati</taxon>
        <taxon>Pseudomonadota</taxon>
        <taxon>Betaproteobacteria</taxon>
        <taxon>Burkholderiales</taxon>
        <taxon>Sphaerotilaceae</taxon>
        <taxon>Roseateles</taxon>
    </lineage>
</organism>
<proteinExistence type="predicted"/>
<dbReference type="RefSeq" id="WP_273601686.1">
    <property type="nucleotide sequence ID" value="NZ_JAQQXT010000012.1"/>
</dbReference>
<dbReference type="Proteomes" id="UP001221189">
    <property type="component" value="Unassembled WGS sequence"/>
</dbReference>
<dbReference type="EMBL" id="JAQQXT010000012">
    <property type="protein sequence ID" value="MDC8773529.1"/>
    <property type="molecule type" value="Genomic_DNA"/>
</dbReference>
<keyword evidence="3" id="KW-1185">Reference proteome</keyword>
<protein>
    <submittedName>
        <fullName evidence="2">Uncharacterized protein</fullName>
    </submittedName>
</protein>
<evidence type="ECO:0000313" key="2">
    <source>
        <dbReference type="EMBL" id="MDC8773529.1"/>
    </source>
</evidence>
<reference evidence="2 3" key="1">
    <citation type="submission" date="2022-10" db="EMBL/GenBank/DDBJ databases">
        <title>Paucibacter sp. hw1 Genome sequencing.</title>
        <authorList>
            <person name="Park S."/>
        </authorList>
    </citation>
    <scope>NUCLEOTIDE SEQUENCE [LARGE SCALE GENOMIC DNA]</scope>
    <source>
        <strain evidence="3">hw1</strain>
    </source>
</reference>
<feature type="region of interest" description="Disordered" evidence="1">
    <location>
        <begin position="77"/>
        <end position="98"/>
    </location>
</feature>
<sequence>MILNLNDPSSIVAWWKVLPERHGAQLLAFGRLRPQFSSPIRAALRRIKADPEYGAVYARCAAADLMAARLGDAGERIGAGVEGESGRDGRANAAMPSD</sequence>
<evidence type="ECO:0000256" key="1">
    <source>
        <dbReference type="SAM" id="MobiDB-lite"/>
    </source>
</evidence>
<accession>A0ABT5KHV4</accession>
<comment type="caution">
    <text evidence="2">The sequence shown here is derived from an EMBL/GenBank/DDBJ whole genome shotgun (WGS) entry which is preliminary data.</text>
</comment>
<name>A0ABT5KHV4_9BURK</name>
<evidence type="ECO:0000313" key="3">
    <source>
        <dbReference type="Proteomes" id="UP001221189"/>
    </source>
</evidence>
<gene>
    <name evidence="2" type="ORF">PRZ03_18275</name>
</gene>